<dbReference type="EMBL" id="CM008054">
    <property type="protein sequence ID" value="PVH31655.1"/>
    <property type="molecule type" value="Genomic_DNA"/>
</dbReference>
<feature type="region of interest" description="Disordered" evidence="1">
    <location>
        <begin position="131"/>
        <end position="159"/>
    </location>
</feature>
<protein>
    <submittedName>
        <fullName evidence="2">Uncharacterized protein</fullName>
    </submittedName>
</protein>
<gene>
    <name evidence="2" type="ORF">PAHAL_9G203200</name>
</gene>
<feature type="region of interest" description="Disordered" evidence="1">
    <location>
        <begin position="469"/>
        <end position="505"/>
    </location>
</feature>
<feature type="region of interest" description="Disordered" evidence="1">
    <location>
        <begin position="180"/>
        <end position="219"/>
    </location>
</feature>
<dbReference type="Gramene" id="PVH31655">
    <property type="protein sequence ID" value="PVH31655"/>
    <property type="gene ID" value="PAHAL_9G203200"/>
</dbReference>
<sequence length="684" mass="72883">MPSAVLQWQPKHSTLYRAVLARIILQTVNASSSPAAPATTYVAAARARSARSSPCSASPESRTAAVPLRLLGPPYRRLAPRPRTRSPNCAGRTATDKARCCLCELMPASMAARPVCSYSIRFAARAPRSLSSSSSAAHVGSPAIPGADRRTASCSPSSMRAASAFSPRSAAARAAAISSVAVTRTRSRSTSMDSSASPSGISGGLSTAASSPATASKHPLTASAMRTLCMATERSPPMHCADGRLVLDEGKRAARLLRYGVHRRRVVVGAEAEPLSRPTAHRQPSMVAPNRRWHKIGVPASYVPVPPVGQKDHAGDGVPVPAVVQHPGGHAEALADVRAATRDEGLHGALRRGLPVGRHARELDHACRVVREGDDAEAVRRTEVADDEPHSLFHYQVQLLAAHAAAEVDHRHEHREADPGRAPGYGRALAVRPERHHRVVRRPGLILHRLDALLHHRFVVVVRAMRRRRPRGRRRRTADDPAMRRRRPRGTRRTGDDRAADGREVAPRGLAERAVAVAVRDAGGDGAVVEDVGALGREDGLAAADVAEADGARVGCLLALHRSLPRPPPTRLAVLHPIPRPPPRPTALAAEPPAHQPPPLIDLLLAPAVGHCLSRIQPRPMLLHCLASAAGQTTTTIGPLPQPTSPLKLPAIGSLLSLRSTRWPAVAVRQHTGWKRKEAIGSDG</sequence>
<evidence type="ECO:0000313" key="2">
    <source>
        <dbReference type="EMBL" id="PVH31655.1"/>
    </source>
</evidence>
<feature type="compositionally biased region" description="Basic and acidic residues" evidence="1">
    <location>
        <begin position="493"/>
        <end position="505"/>
    </location>
</feature>
<name>A0A2T8I1U5_9POAL</name>
<evidence type="ECO:0000256" key="1">
    <source>
        <dbReference type="SAM" id="MobiDB-lite"/>
    </source>
</evidence>
<dbReference type="Proteomes" id="UP000243499">
    <property type="component" value="Chromosome 9"/>
</dbReference>
<feature type="compositionally biased region" description="Low complexity" evidence="1">
    <location>
        <begin position="180"/>
        <end position="199"/>
    </location>
</feature>
<accession>A0A2T8I1U5</accession>
<organism evidence="2">
    <name type="scientific">Panicum hallii</name>
    <dbReference type="NCBI Taxonomy" id="206008"/>
    <lineage>
        <taxon>Eukaryota</taxon>
        <taxon>Viridiplantae</taxon>
        <taxon>Streptophyta</taxon>
        <taxon>Embryophyta</taxon>
        <taxon>Tracheophyta</taxon>
        <taxon>Spermatophyta</taxon>
        <taxon>Magnoliopsida</taxon>
        <taxon>Liliopsida</taxon>
        <taxon>Poales</taxon>
        <taxon>Poaceae</taxon>
        <taxon>PACMAD clade</taxon>
        <taxon>Panicoideae</taxon>
        <taxon>Panicodae</taxon>
        <taxon>Paniceae</taxon>
        <taxon>Panicinae</taxon>
        <taxon>Panicum</taxon>
        <taxon>Panicum sect. Panicum</taxon>
    </lineage>
</organism>
<feature type="compositionally biased region" description="Low complexity" evidence="1">
    <location>
        <begin position="206"/>
        <end position="216"/>
    </location>
</feature>
<feature type="compositionally biased region" description="Low complexity" evidence="1">
    <location>
        <begin position="131"/>
        <end position="143"/>
    </location>
</feature>
<dbReference type="AlphaFoldDB" id="A0A2T8I1U5"/>
<reference evidence="2" key="1">
    <citation type="submission" date="2018-04" db="EMBL/GenBank/DDBJ databases">
        <title>WGS assembly of Panicum hallii.</title>
        <authorList>
            <person name="Lovell J."/>
            <person name="Jenkins J."/>
            <person name="Lowry D."/>
            <person name="Mamidi S."/>
            <person name="Sreedasyam A."/>
            <person name="Weng X."/>
            <person name="Barry K."/>
            <person name="Bonette J."/>
            <person name="Campitelli B."/>
            <person name="Daum C."/>
            <person name="Gordon S."/>
            <person name="Gould B."/>
            <person name="Lipzen A."/>
            <person name="Macqueen A."/>
            <person name="Palacio-Mejia J."/>
            <person name="Plott C."/>
            <person name="Shakirov E."/>
            <person name="Shu S."/>
            <person name="Yoshinaga Y."/>
            <person name="Zane M."/>
            <person name="Rokhsar D."/>
            <person name="Grimwood J."/>
            <person name="Schmutz J."/>
            <person name="Juenger T."/>
        </authorList>
    </citation>
    <scope>NUCLEOTIDE SEQUENCE [LARGE SCALE GENOMIC DNA]</scope>
    <source>
        <strain evidence="2">FIL2</strain>
    </source>
</reference>
<proteinExistence type="predicted"/>